<dbReference type="InterPro" id="IPR052055">
    <property type="entry name" value="Hepadnavirus_pol/RT"/>
</dbReference>
<organism evidence="1 2">
    <name type="scientific">Tilletia controversa</name>
    <name type="common">dwarf bunt fungus</name>
    <dbReference type="NCBI Taxonomy" id="13291"/>
    <lineage>
        <taxon>Eukaryota</taxon>
        <taxon>Fungi</taxon>
        <taxon>Dikarya</taxon>
        <taxon>Basidiomycota</taxon>
        <taxon>Ustilaginomycotina</taxon>
        <taxon>Exobasidiomycetes</taxon>
        <taxon>Tilletiales</taxon>
        <taxon>Tilletiaceae</taxon>
        <taxon>Tilletia</taxon>
    </lineage>
</organism>
<sequence>MPLSLIPKPPDKFRLIQNFSATVGTSPATNELIPRSWATTWSTFRQIVANILALPPDSEACTRDVDSAYRLLPVHPSQWPALVLRTDEGFFIDTRVSFGIGPGTGVFGRVGEAALDIFRARGFGPLGRWVDDILFFRVRVVSIASVNAQRADIHGSLDQQPFLRRGAKWWVGAEGRRYDESYEYPLRAATNAGREDGWHYGDDEIESLADELGLPLHKPTPWSSTFSYAGYLFSIFDRRAGLPAVKVATYRADIDAWLSQSVHRLEDSQRLLGRLLHASPVVLDAPRHLTRLIGFVNIAVRSNAHPRAQRHGSAALDKDIEWWREHLCGEEVWRSISQYAPKDINLFVDASSDWGVGIWWDGHSASYRLHPDWRSRGDGRDIQFAEALAIEVGLLHVLSTGFRSAALVVYTDNTGVQFGVPRGRMRNAAATSVIDRIHALQVDRDVVIHTRRVASADNPADGPSRGIRKEPGLPTIVLPALVAAEFLPHWQSPAGRR</sequence>
<reference evidence="1" key="2">
    <citation type="journal article" date="2019" name="IMA Fungus">
        <title>Genome sequencing and comparison of five Tilletia species to identify candidate genes for the detection of regulated species infecting wheat.</title>
        <authorList>
            <person name="Nguyen H.D.T."/>
            <person name="Sultana T."/>
            <person name="Kesanakurti P."/>
            <person name="Hambleton S."/>
        </authorList>
    </citation>
    <scope>NUCLEOTIDE SEQUENCE</scope>
    <source>
        <strain evidence="1">DAOMC 236426</strain>
    </source>
</reference>
<reference evidence="1" key="1">
    <citation type="submission" date="2016-04" db="EMBL/GenBank/DDBJ databases">
        <authorList>
            <person name="Nguyen H.D."/>
            <person name="Samba Siva P."/>
            <person name="Cullis J."/>
            <person name="Levesque C.A."/>
            <person name="Hambleton S."/>
        </authorList>
    </citation>
    <scope>NUCLEOTIDE SEQUENCE</scope>
    <source>
        <strain evidence="1">DAOMC 236426</strain>
    </source>
</reference>
<gene>
    <name evidence="1" type="ORF">A4X06_0g8936</name>
</gene>
<evidence type="ECO:0000313" key="1">
    <source>
        <dbReference type="EMBL" id="KAE8238214.1"/>
    </source>
</evidence>
<dbReference type="PANTHER" id="PTHR33050">
    <property type="entry name" value="REVERSE TRANSCRIPTASE DOMAIN-CONTAINING PROTEIN"/>
    <property type="match status" value="1"/>
</dbReference>
<dbReference type="PANTHER" id="PTHR33050:SF7">
    <property type="entry name" value="RIBONUCLEASE H"/>
    <property type="match status" value="1"/>
</dbReference>
<dbReference type="EMBL" id="LWDE02002224">
    <property type="protein sequence ID" value="KAE8238214.1"/>
    <property type="molecule type" value="Genomic_DNA"/>
</dbReference>
<proteinExistence type="predicted"/>
<evidence type="ECO:0000313" key="2">
    <source>
        <dbReference type="Proteomes" id="UP000077684"/>
    </source>
</evidence>
<dbReference type="AlphaFoldDB" id="A0A8X7MJI5"/>
<dbReference type="Proteomes" id="UP000077684">
    <property type="component" value="Unassembled WGS sequence"/>
</dbReference>
<comment type="caution">
    <text evidence="1">The sequence shown here is derived from an EMBL/GenBank/DDBJ whole genome shotgun (WGS) entry which is preliminary data.</text>
</comment>
<name>A0A8X7MJI5_9BASI</name>
<accession>A0A8X7MJI5</accession>
<keyword evidence="2" id="KW-1185">Reference proteome</keyword>
<protein>
    <submittedName>
        <fullName evidence="1">Uncharacterized protein</fullName>
    </submittedName>
</protein>